<dbReference type="InterPro" id="IPR006169">
    <property type="entry name" value="GTP1_OBG_dom"/>
</dbReference>
<evidence type="ECO:0000256" key="2">
    <source>
        <dbReference type="ARBA" id="ARBA00022517"/>
    </source>
</evidence>
<dbReference type="Gene3D" id="3.40.50.300">
    <property type="entry name" value="P-loop containing nucleotide triphosphate hydrolases"/>
    <property type="match status" value="1"/>
</dbReference>
<dbReference type="AlphaFoldDB" id="A0A0K0FZP7"/>
<dbReference type="CDD" id="cd01898">
    <property type="entry name" value="Obg"/>
    <property type="match status" value="1"/>
</dbReference>
<dbReference type="GO" id="GO:0042254">
    <property type="term" value="P:ribosome biogenesis"/>
    <property type="evidence" value="ECO:0007669"/>
    <property type="project" value="UniProtKB-UniRule"/>
</dbReference>
<dbReference type="NCBIfam" id="NF008956">
    <property type="entry name" value="PRK12299.1"/>
    <property type="match status" value="1"/>
</dbReference>
<feature type="domain" description="Obg" evidence="6">
    <location>
        <begin position="33"/>
        <end position="194"/>
    </location>
</feature>
<sequence length="368" mass="40588">MFSYSKNIRYLSTNLFLKKPVFPKKPKSKGDGTHFIDYRKVLCKSGNGGNGMISFFKGYRVPFGGPDGGDGGNGGHIIFKADRGTRDLSHLQSVIKANNGEYGMGKNCHGKSAPHKIIKVPLNTIISKPTVEGISKKEIIIELINDGEIFLAARGGAGGHGNRFYVSNEVRKPIKAEVGGKGEEITYDLEMGTMAFGGFVGFPNVGKSTLLRAISRAKPKVASYPFTTLKPHIGMVEYDDFVQIPIADIPGLVEGAHLDYGLGSSFLQHINRCKCLIYVIDISLGDYESQFDILKNELDMYKKGLSDKPSIIVLSKIDLVKELSIGNIQNKLIDTKIFPVSSRNMLGLEELLTYIRELYDYYNRDSSI</sequence>
<keyword evidence="4" id="KW-0342">GTP-binding</keyword>
<dbReference type="InterPro" id="IPR036726">
    <property type="entry name" value="GTP1_OBG_dom_sf"/>
</dbReference>
<dbReference type="InterPro" id="IPR006073">
    <property type="entry name" value="GTP-bd"/>
</dbReference>
<reference evidence="8" key="2">
    <citation type="submission" date="2015-08" db="UniProtKB">
        <authorList>
            <consortium name="WormBaseParasite"/>
        </authorList>
    </citation>
    <scope>IDENTIFICATION</scope>
</reference>
<keyword evidence="3" id="KW-0547">Nucleotide-binding</keyword>
<dbReference type="SUPFAM" id="SSF52540">
    <property type="entry name" value="P-loop containing nucleoside triphosphate hydrolases"/>
    <property type="match status" value="1"/>
</dbReference>
<evidence type="ECO:0000313" key="8">
    <source>
        <dbReference type="WBParaSite" id="SVE_1792700.1"/>
    </source>
</evidence>
<evidence type="ECO:0000313" key="7">
    <source>
        <dbReference type="Proteomes" id="UP000035680"/>
    </source>
</evidence>
<dbReference type="Gene3D" id="2.70.210.12">
    <property type="entry name" value="GTP1/OBG domain"/>
    <property type="match status" value="1"/>
</dbReference>
<reference evidence="7" key="1">
    <citation type="submission" date="2014-07" db="EMBL/GenBank/DDBJ databases">
        <authorList>
            <person name="Martin A.A"/>
            <person name="De Silva N."/>
        </authorList>
    </citation>
    <scope>NUCLEOTIDE SEQUENCE</scope>
</reference>
<keyword evidence="2" id="KW-0690">Ribosome biogenesis</keyword>
<feature type="domain" description="OBG-type G" evidence="5">
    <location>
        <begin position="195"/>
        <end position="360"/>
    </location>
</feature>
<dbReference type="InterPro" id="IPR027417">
    <property type="entry name" value="P-loop_NTPase"/>
</dbReference>
<dbReference type="GO" id="GO:0000287">
    <property type="term" value="F:magnesium ion binding"/>
    <property type="evidence" value="ECO:0007669"/>
    <property type="project" value="InterPro"/>
</dbReference>
<protein>
    <submittedName>
        <fullName evidence="8">Mitochondrial ribosome-associated GTPase 2 (inferred by orthology to a human protein)</fullName>
    </submittedName>
</protein>
<accession>A0A0K0FZP7</accession>
<dbReference type="InterPro" id="IPR014100">
    <property type="entry name" value="GTP-bd_Obg/CgtA"/>
</dbReference>
<dbReference type="PRINTS" id="PR00326">
    <property type="entry name" value="GTP1OBG"/>
</dbReference>
<dbReference type="Pfam" id="PF01926">
    <property type="entry name" value="MMR_HSR1"/>
    <property type="match status" value="1"/>
</dbReference>
<evidence type="ECO:0000256" key="1">
    <source>
        <dbReference type="ARBA" id="ARBA00007699"/>
    </source>
</evidence>
<keyword evidence="7" id="KW-1185">Reference proteome</keyword>
<proteinExistence type="inferred from homology"/>
<organism evidence="7 8">
    <name type="scientific">Strongyloides venezuelensis</name>
    <name type="common">Threadworm</name>
    <dbReference type="NCBI Taxonomy" id="75913"/>
    <lineage>
        <taxon>Eukaryota</taxon>
        <taxon>Metazoa</taxon>
        <taxon>Ecdysozoa</taxon>
        <taxon>Nematoda</taxon>
        <taxon>Chromadorea</taxon>
        <taxon>Rhabditida</taxon>
        <taxon>Tylenchina</taxon>
        <taxon>Panagrolaimomorpha</taxon>
        <taxon>Strongyloidoidea</taxon>
        <taxon>Strongyloididae</taxon>
        <taxon>Strongyloides</taxon>
    </lineage>
</organism>
<dbReference type="WBParaSite" id="SVE_1792700.1">
    <property type="protein sequence ID" value="SVE_1792700.1"/>
    <property type="gene ID" value="SVE_1792700"/>
</dbReference>
<dbReference type="GO" id="GO:0005525">
    <property type="term" value="F:GTP binding"/>
    <property type="evidence" value="ECO:0007669"/>
    <property type="project" value="UniProtKB-KW"/>
</dbReference>
<dbReference type="GO" id="GO:0003924">
    <property type="term" value="F:GTPase activity"/>
    <property type="evidence" value="ECO:0007669"/>
    <property type="project" value="InterPro"/>
</dbReference>
<evidence type="ECO:0000259" key="6">
    <source>
        <dbReference type="PROSITE" id="PS51883"/>
    </source>
</evidence>
<dbReference type="FunFam" id="2.70.210.12:FF:000001">
    <property type="entry name" value="GTPase Obg"/>
    <property type="match status" value="1"/>
</dbReference>
<dbReference type="InterPro" id="IPR005225">
    <property type="entry name" value="Small_GTP-bd"/>
</dbReference>
<dbReference type="NCBIfam" id="TIGR02729">
    <property type="entry name" value="Obg_CgtA"/>
    <property type="match status" value="1"/>
</dbReference>
<dbReference type="PROSITE" id="PS51883">
    <property type="entry name" value="OBG"/>
    <property type="match status" value="1"/>
</dbReference>
<dbReference type="Proteomes" id="UP000035680">
    <property type="component" value="Unassembled WGS sequence"/>
</dbReference>
<dbReference type="Pfam" id="PF01018">
    <property type="entry name" value="GTP1_OBG"/>
    <property type="match status" value="1"/>
</dbReference>
<dbReference type="SUPFAM" id="SSF82051">
    <property type="entry name" value="Obg GTP-binding protein N-terminal domain"/>
    <property type="match status" value="1"/>
</dbReference>
<dbReference type="PANTHER" id="PTHR11702">
    <property type="entry name" value="DEVELOPMENTALLY REGULATED GTP-BINDING PROTEIN-RELATED"/>
    <property type="match status" value="1"/>
</dbReference>
<evidence type="ECO:0000256" key="4">
    <source>
        <dbReference type="ARBA" id="ARBA00023134"/>
    </source>
</evidence>
<dbReference type="InterPro" id="IPR045086">
    <property type="entry name" value="OBG_GTPase"/>
</dbReference>
<comment type="similarity">
    <text evidence="1">Belongs to the TRAFAC class OBG-HflX-like GTPase superfamily. OBG GTPase family.</text>
</comment>
<dbReference type="NCBIfam" id="TIGR00231">
    <property type="entry name" value="small_GTP"/>
    <property type="match status" value="1"/>
</dbReference>
<evidence type="ECO:0000256" key="3">
    <source>
        <dbReference type="ARBA" id="ARBA00022741"/>
    </source>
</evidence>
<dbReference type="STRING" id="75913.A0A0K0FZP7"/>
<dbReference type="GO" id="GO:0005739">
    <property type="term" value="C:mitochondrion"/>
    <property type="evidence" value="ECO:0007669"/>
    <property type="project" value="TreeGrafter"/>
</dbReference>
<dbReference type="PROSITE" id="PS51710">
    <property type="entry name" value="G_OBG"/>
    <property type="match status" value="1"/>
</dbReference>
<evidence type="ECO:0000259" key="5">
    <source>
        <dbReference type="PROSITE" id="PS51710"/>
    </source>
</evidence>
<dbReference type="InterPro" id="IPR031167">
    <property type="entry name" value="G_OBG"/>
</dbReference>
<name>A0A0K0FZP7_STRVS</name>
<dbReference type="PIRSF" id="PIRSF002401">
    <property type="entry name" value="GTP_bd_Obg/CgtA"/>
    <property type="match status" value="1"/>
</dbReference>
<dbReference type="PANTHER" id="PTHR11702:SF31">
    <property type="entry name" value="MITOCHONDRIAL RIBOSOME-ASSOCIATED GTPASE 2"/>
    <property type="match status" value="1"/>
</dbReference>